<comment type="caution">
    <text evidence="1">The sequence shown here is derived from an EMBL/GenBank/DDBJ whole genome shotgun (WGS) entry which is preliminary data.</text>
</comment>
<gene>
    <name evidence="1" type="ORF">EGT74_13275</name>
</gene>
<dbReference type="EMBL" id="RPDH01000002">
    <property type="protein sequence ID" value="RPE08039.1"/>
    <property type="molecule type" value="Genomic_DNA"/>
</dbReference>
<proteinExistence type="predicted"/>
<dbReference type="Proteomes" id="UP000278351">
    <property type="component" value="Unassembled WGS sequence"/>
</dbReference>
<dbReference type="RefSeq" id="WP_123847034.1">
    <property type="nucleotide sequence ID" value="NZ_RPDH01000002.1"/>
</dbReference>
<dbReference type="AlphaFoldDB" id="A0A3N4PN20"/>
<protein>
    <submittedName>
        <fullName evidence="1">Uncharacterized protein</fullName>
    </submittedName>
</protein>
<evidence type="ECO:0000313" key="2">
    <source>
        <dbReference type="Proteomes" id="UP000278351"/>
    </source>
</evidence>
<accession>A0A3N4PN20</accession>
<sequence length="220" mass="25144">MRWLPLTFLLVTCARPARQLPAAEQHHQLMMAVDSLPSHQSGLVKYYLKRYRDTALPGNALSIATLKKCFADAQPLGDLNGNGQPDTVFVLPELSSATDEGYSYYFTDTSLPRLPANTYCCHPSQLFMLDDMDEDGVREVGTYFTSCASRFKTLIVYSLENNDWQEKGRSVFDIFYNHPGSTVFPNYIRKKDKGKFEMLEYTDAGNRHGQPVRRWLAFQF</sequence>
<reference evidence="1 2" key="1">
    <citation type="submission" date="2018-11" db="EMBL/GenBank/DDBJ databases">
        <title>Chitinophaga lutea sp.nov., isolate from arsenic contaminated soil.</title>
        <authorList>
            <person name="Zong Y."/>
        </authorList>
    </citation>
    <scope>NUCLEOTIDE SEQUENCE [LARGE SCALE GENOMIC DNA]</scope>
    <source>
        <strain evidence="1 2">ZY74</strain>
    </source>
</reference>
<keyword evidence="2" id="KW-1185">Reference proteome</keyword>
<organism evidence="1 2">
    <name type="scientific">Chitinophaga lutea</name>
    <dbReference type="NCBI Taxonomy" id="2488634"/>
    <lineage>
        <taxon>Bacteria</taxon>
        <taxon>Pseudomonadati</taxon>
        <taxon>Bacteroidota</taxon>
        <taxon>Chitinophagia</taxon>
        <taxon>Chitinophagales</taxon>
        <taxon>Chitinophagaceae</taxon>
        <taxon>Chitinophaga</taxon>
    </lineage>
</organism>
<name>A0A3N4PN20_9BACT</name>
<evidence type="ECO:0000313" key="1">
    <source>
        <dbReference type="EMBL" id="RPE08039.1"/>
    </source>
</evidence>
<dbReference type="OrthoDB" id="1335944at2"/>